<accession>B3FJP5</accession>
<name>B3FJP5_BP201</name>
<keyword evidence="2" id="KW-1185">Reference proteome</keyword>
<dbReference type="Proteomes" id="UP000002421">
    <property type="component" value="Segment"/>
</dbReference>
<organism evidence="1 2">
    <name type="scientific">Pseudomonas phage 201phi2-1</name>
    <name type="common">Pseudomonas chlororaphis phage 201phi2-1</name>
    <dbReference type="NCBI Taxonomy" id="198110"/>
    <lineage>
        <taxon>Viruses</taxon>
        <taxon>Duplodnaviria</taxon>
        <taxon>Heunggongvirae</taxon>
        <taxon>Uroviricota</taxon>
        <taxon>Caudoviricetes</taxon>
        <taxon>Chimalliviridae</taxon>
        <taxon>Serwervirus</taxon>
        <taxon>Serwervirus 201phi21</taxon>
    </lineage>
</organism>
<gene>
    <name evidence="1" type="ORF">201phi2-1p385</name>
</gene>
<sequence length="116" mass="13249">MFNIENREQVTDSVIADVLEYALVVGAYDPLMGRKFMCSALSQLWCDNVISSTVRLACVKVVLSAIQGDITVATYLLKNNMIDYNTFACKVSRHMETCRHYWRLIRKLRGQPALEI</sequence>
<evidence type="ECO:0000313" key="2">
    <source>
        <dbReference type="Proteomes" id="UP000002421"/>
    </source>
</evidence>
<reference evidence="1 2" key="1">
    <citation type="journal article" date="2008" name="Virology">
        <title>Characterization of Pseudomonas chlororaphis myovirus 201varphi2-1 via genomic sequencing, mass spectrometry, and electron microscopy.</title>
        <authorList>
            <person name="Thomas J.A."/>
            <person name="Rolando M.R."/>
            <person name="Carroll C.A."/>
            <person name="Shen P.S."/>
            <person name="Belnap D.M."/>
            <person name="Weintraub S.T."/>
            <person name="Serwer P."/>
            <person name="Hardies S.C."/>
        </authorList>
    </citation>
    <scope>NUCLEOTIDE SEQUENCE</scope>
</reference>
<dbReference type="EMBL" id="EU197055">
    <property type="protein sequence ID" value="ABY63210.1"/>
    <property type="molecule type" value="Genomic_DNA"/>
</dbReference>
<dbReference type="KEGG" id="vg:6372420"/>
<dbReference type="RefSeq" id="YP_001957106.1">
    <property type="nucleotide sequence ID" value="NC_010821.1"/>
</dbReference>
<organismHost>
    <name type="scientific">Pseudomonas chlororaphis</name>
    <dbReference type="NCBI Taxonomy" id="587753"/>
</organismHost>
<evidence type="ECO:0000313" key="1">
    <source>
        <dbReference type="EMBL" id="ABY63210.1"/>
    </source>
</evidence>
<proteinExistence type="predicted"/>
<protein>
    <submittedName>
        <fullName evidence="1">Uncharacterized protein</fullName>
    </submittedName>
</protein>